<organism evidence="1 2">
    <name type="scientific">Jeotgalibacillus malaysiensis</name>
    <dbReference type="NCBI Taxonomy" id="1508404"/>
    <lineage>
        <taxon>Bacteria</taxon>
        <taxon>Bacillati</taxon>
        <taxon>Bacillota</taxon>
        <taxon>Bacilli</taxon>
        <taxon>Bacillales</taxon>
        <taxon>Caryophanaceae</taxon>
        <taxon>Jeotgalibacillus</taxon>
    </lineage>
</organism>
<name>A0A0B5AVY9_9BACL</name>
<proteinExistence type="predicted"/>
<dbReference type="Proteomes" id="UP000031449">
    <property type="component" value="Chromosome"/>
</dbReference>
<evidence type="ECO:0000313" key="2">
    <source>
        <dbReference type="Proteomes" id="UP000031449"/>
    </source>
</evidence>
<sequence length="571" mass="64882">MVQKKLGDQHVLDVANALKARLNFETPYQISRVRVTVDKILNDFKNIKDVKTKFDYKSDHKNDLYLILEDKRVIPLNLFLISGNRAVQQKNLGAKSFLKKYFLSDALQERFNYQIEPYYEQYLKSVAEILDISSDQQISELKKTITAKTKGKKEFADSLSVTRTTLLYQLRNIAFELLRHSYNRRDDGMIHAFKTLMMADEVNLITRYYANKPPVAETFTASIPDFGSIRVYKKGNDTIGVSFGAQAMTLRFKFESDPASSLKLAVSYENTPSKLKRSSLNTETLRLVEDILKKHSYVNNSNASNAIGKCHEALTYYYLLKAFPDLVQVDMKACTEQLTTYQPLVKPETLNQLYKATATVIEPLKSALDNKYDDYKIETIELVPDAYVSNKLDTADIQLNLFIDGKTIVEPLSLKAAAKSNVKLTTKNPGAGTILGPTYFNIGDLSPVVNEAKEDYQIGKIDRTESLTLVSRFLGTALRKSDQESLKRGLKNIMSTSLLVATFYEKEYTICKEPTEVKGNIIVKECDPSPIQTTLYWDDERDSLSLRVKFSKGEKHGWSSIKLACEYQLKI</sequence>
<dbReference type="OrthoDB" id="7055226at2"/>
<dbReference type="KEGG" id="jeo:JMA_35350"/>
<evidence type="ECO:0000313" key="1">
    <source>
        <dbReference type="EMBL" id="AJD92852.1"/>
    </source>
</evidence>
<keyword evidence="2" id="KW-1185">Reference proteome</keyword>
<dbReference type="REBASE" id="101526">
    <property type="entry name" value="JspD5ORF35360P"/>
</dbReference>
<gene>
    <name evidence="1" type="ORF">JMA_35350</name>
</gene>
<protein>
    <submittedName>
        <fullName evidence="1">Uncharacterized protein</fullName>
    </submittedName>
</protein>
<accession>A0A0B5AVY9</accession>
<dbReference type="EMBL" id="CP009416">
    <property type="protein sequence ID" value="AJD92852.1"/>
    <property type="molecule type" value="Genomic_DNA"/>
</dbReference>
<dbReference type="AlphaFoldDB" id="A0A0B5AVY9"/>
<dbReference type="STRING" id="1508404.JMA_35350"/>
<reference evidence="1 2" key="1">
    <citation type="submission" date="2014-08" db="EMBL/GenBank/DDBJ databases">
        <title>Complete genome of a marine bacteria Jeotgalibacillus malaysiensis.</title>
        <authorList>
            <person name="Yaakop A.S."/>
            <person name="Chan K.-G."/>
            <person name="Goh K.M."/>
        </authorList>
    </citation>
    <scope>NUCLEOTIDE SEQUENCE [LARGE SCALE GENOMIC DNA]</scope>
    <source>
        <strain evidence="1 2">D5</strain>
    </source>
</reference>
<dbReference type="BioCyc" id="JESP1508404:G14D9-12816-MONOMER"/>
<dbReference type="HOGENOM" id="CLU_477169_0_0_9"/>